<keyword evidence="2" id="KW-1185">Reference proteome</keyword>
<dbReference type="Proteomes" id="UP001154282">
    <property type="component" value="Unassembled WGS sequence"/>
</dbReference>
<evidence type="ECO:0000313" key="1">
    <source>
        <dbReference type="EMBL" id="CAI0378780.1"/>
    </source>
</evidence>
<comment type="caution">
    <text evidence="1">The sequence shown here is derived from an EMBL/GenBank/DDBJ whole genome shotgun (WGS) entry which is preliminary data.</text>
</comment>
<sequence length="196" mass="21731">MEQFQLKQAESPSLVVADSLTSMSNLVAHSIELLHGHLDLPDVGYGNAVESGDTNKHFEACSHCLNEEVSCTSHETSHPYCLQIPQAQFSLALAILTCMKLSLSLEILVFMSAKVMSMMYVIFDLKAEGLVKAVKEPVVSGRPRSCEMLSFPTYEALKLESFFSFVPIRTSLSDPKFAVLVRYGIQRLEAVYCCRA</sequence>
<proteinExistence type="predicted"/>
<dbReference type="EMBL" id="CAMGYJ010000002">
    <property type="protein sequence ID" value="CAI0378780.1"/>
    <property type="molecule type" value="Genomic_DNA"/>
</dbReference>
<reference evidence="1" key="1">
    <citation type="submission" date="2022-08" db="EMBL/GenBank/DDBJ databases">
        <authorList>
            <person name="Gutierrez-Valencia J."/>
        </authorList>
    </citation>
    <scope>NUCLEOTIDE SEQUENCE</scope>
</reference>
<evidence type="ECO:0000313" key="2">
    <source>
        <dbReference type="Proteomes" id="UP001154282"/>
    </source>
</evidence>
<name>A0AAV0H0F4_9ROSI</name>
<protein>
    <submittedName>
        <fullName evidence="1">Uncharacterized protein</fullName>
    </submittedName>
</protein>
<gene>
    <name evidence="1" type="ORF">LITE_LOCUS2015</name>
</gene>
<organism evidence="1 2">
    <name type="scientific">Linum tenue</name>
    <dbReference type="NCBI Taxonomy" id="586396"/>
    <lineage>
        <taxon>Eukaryota</taxon>
        <taxon>Viridiplantae</taxon>
        <taxon>Streptophyta</taxon>
        <taxon>Embryophyta</taxon>
        <taxon>Tracheophyta</taxon>
        <taxon>Spermatophyta</taxon>
        <taxon>Magnoliopsida</taxon>
        <taxon>eudicotyledons</taxon>
        <taxon>Gunneridae</taxon>
        <taxon>Pentapetalae</taxon>
        <taxon>rosids</taxon>
        <taxon>fabids</taxon>
        <taxon>Malpighiales</taxon>
        <taxon>Linaceae</taxon>
        <taxon>Linum</taxon>
    </lineage>
</organism>
<accession>A0AAV0H0F4</accession>
<dbReference type="AlphaFoldDB" id="A0AAV0H0F4"/>